<name>F8EXA2_GRAC1</name>
<reference evidence="7" key="1">
    <citation type="journal article" date="2013" name="Stand. Genomic Sci.">
        <title>Genome sequence of the thermophilic fresh-water bacterium Spirochaeta caldaria type strain (H1(T)), reclassification of Spirochaeta caldaria, Spirochaeta stenostrepta, and Spirochaeta zuelzerae in the genus Treponema as Treponema caldaria comb. nov., Treponema stenostrepta comb. nov., and Treponema zuelzerae comb. nov., and emendation of the genus Treponema.</title>
        <authorList>
            <person name="Abt B."/>
            <person name="Goker M."/>
            <person name="Scheuner C."/>
            <person name="Han C."/>
            <person name="Lu M."/>
            <person name="Misra M."/>
            <person name="Lapidus A."/>
            <person name="Nolan M."/>
            <person name="Lucas S."/>
            <person name="Hammon N."/>
            <person name="Deshpande S."/>
            <person name="Cheng J.F."/>
            <person name="Tapia R."/>
            <person name="Goodwin L.A."/>
            <person name="Pitluck S."/>
            <person name="Liolios K."/>
            <person name="Pagani I."/>
            <person name="Ivanova N."/>
            <person name="Mavromatis K."/>
            <person name="Mikhailova N."/>
            <person name="Huntemann M."/>
            <person name="Pati A."/>
            <person name="Chen A."/>
            <person name="Palaniappan K."/>
            <person name="Land M."/>
            <person name="Hauser L."/>
            <person name="Jeffries C.D."/>
            <person name="Rohde M."/>
            <person name="Spring S."/>
            <person name="Gronow S."/>
            <person name="Detter J.C."/>
            <person name="Bristow J."/>
            <person name="Eisen J.A."/>
            <person name="Markowitz V."/>
            <person name="Hugenholtz P."/>
            <person name="Kyrpides N.C."/>
            <person name="Woyke T."/>
            <person name="Klenk H.P."/>
        </authorList>
    </citation>
    <scope>NUCLEOTIDE SEQUENCE</scope>
    <source>
        <strain evidence="7">ATCC 51460 / DSM 7334 / H1</strain>
    </source>
</reference>
<dbReference type="RefSeq" id="WP_013968157.1">
    <property type="nucleotide sequence ID" value="NC_015732.1"/>
</dbReference>
<dbReference type="GO" id="GO:0005886">
    <property type="term" value="C:plasma membrane"/>
    <property type="evidence" value="ECO:0007669"/>
    <property type="project" value="UniProtKB-ARBA"/>
</dbReference>
<dbReference type="Pfam" id="PF02361">
    <property type="entry name" value="CbiQ"/>
    <property type="match status" value="1"/>
</dbReference>
<dbReference type="Proteomes" id="UP000000503">
    <property type="component" value="Chromosome"/>
</dbReference>
<dbReference type="InterPro" id="IPR003339">
    <property type="entry name" value="ABC/ECF_trnsptr_transmembrane"/>
</dbReference>
<evidence type="ECO:0000256" key="3">
    <source>
        <dbReference type="ARBA" id="ARBA00022989"/>
    </source>
</evidence>
<protein>
    <submittedName>
        <fullName evidence="6">ABC-type transporter, integral membrane subunit</fullName>
    </submittedName>
</protein>
<dbReference type="HOGENOM" id="CLU_1049464_0_0_12"/>
<dbReference type="CDD" id="cd16914">
    <property type="entry name" value="EcfT"/>
    <property type="match status" value="1"/>
</dbReference>
<evidence type="ECO:0000256" key="2">
    <source>
        <dbReference type="ARBA" id="ARBA00022692"/>
    </source>
</evidence>
<feature type="transmembrane region" description="Helical" evidence="5">
    <location>
        <begin position="26"/>
        <end position="43"/>
    </location>
</feature>
<evidence type="ECO:0000313" key="6">
    <source>
        <dbReference type="EMBL" id="AEJ18845.1"/>
    </source>
</evidence>
<evidence type="ECO:0000313" key="7">
    <source>
        <dbReference type="Proteomes" id="UP000000503"/>
    </source>
</evidence>
<dbReference type="EMBL" id="CP002868">
    <property type="protein sequence ID" value="AEJ18845.1"/>
    <property type="molecule type" value="Genomic_DNA"/>
</dbReference>
<proteinExistence type="predicted"/>
<feature type="transmembrane region" description="Helical" evidence="5">
    <location>
        <begin position="103"/>
        <end position="123"/>
    </location>
</feature>
<keyword evidence="4 5" id="KW-0472">Membrane</keyword>
<keyword evidence="3 5" id="KW-1133">Transmembrane helix</keyword>
<dbReference type="AlphaFoldDB" id="F8EXA2"/>
<dbReference type="STRING" id="744872.Spica_0691"/>
<feature type="transmembrane region" description="Helical" evidence="5">
    <location>
        <begin position="74"/>
        <end position="91"/>
    </location>
</feature>
<evidence type="ECO:0000256" key="1">
    <source>
        <dbReference type="ARBA" id="ARBA00004141"/>
    </source>
</evidence>
<sequence>MNKSHTVDNNTEYCQRQQQSWKPNPLALLLAQLFIMIPVLFAMDKLTPLSYLALGLINLFLVARLEFQRFIRLVLPLSTLSFGLFFMNLFFPAEGVNGLDRAIAVFLRSFTLICLSSGYILAASPYDIIRALMQNWHLSYRFGFSLFAGWNTIPLLKRDIEIAQKAQEIRLAGSRGKTRKQFRTALPKRSLTRLPITILSGAILHGERLSLSMAGRGLEKAHKRTFIHRIVWSKKDTLYDIGVGFTALILWLGLIRVGIFVFELG</sequence>
<feature type="transmembrane region" description="Helical" evidence="5">
    <location>
        <begin position="238"/>
        <end position="262"/>
    </location>
</feature>
<feature type="transmembrane region" description="Helical" evidence="5">
    <location>
        <begin position="49"/>
        <end position="67"/>
    </location>
</feature>
<organism evidence="6 7">
    <name type="scientific">Gracilinema caldarium (strain ATCC 51460 / DSM 7334 / H1)</name>
    <name type="common">Treponema caldarium</name>
    <dbReference type="NCBI Taxonomy" id="744872"/>
    <lineage>
        <taxon>Bacteria</taxon>
        <taxon>Pseudomonadati</taxon>
        <taxon>Spirochaetota</taxon>
        <taxon>Spirochaetia</taxon>
        <taxon>Spirochaetales</taxon>
        <taxon>Breznakiellaceae</taxon>
        <taxon>Gracilinema</taxon>
    </lineage>
</organism>
<comment type="subcellular location">
    <subcellularLocation>
        <location evidence="1">Membrane</location>
        <topology evidence="1">Multi-pass membrane protein</topology>
    </subcellularLocation>
</comment>
<dbReference type="eggNOG" id="COG0619">
    <property type="taxonomic scope" value="Bacteria"/>
</dbReference>
<keyword evidence="7" id="KW-1185">Reference proteome</keyword>
<evidence type="ECO:0000256" key="5">
    <source>
        <dbReference type="SAM" id="Phobius"/>
    </source>
</evidence>
<evidence type="ECO:0000256" key="4">
    <source>
        <dbReference type="ARBA" id="ARBA00023136"/>
    </source>
</evidence>
<keyword evidence="2 5" id="KW-0812">Transmembrane</keyword>
<accession>F8EXA2</accession>
<dbReference type="KEGG" id="scd:Spica_0691"/>
<dbReference type="OrthoDB" id="92887at2"/>
<gene>
    <name evidence="6" type="ordered locus">Spica_0691</name>
</gene>